<gene>
    <name evidence="7" type="ORF">BKCO1_4800022</name>
</gene>
<sequence>MQSHRLSLVTRLEAEKFDPLPSQSSPIPAGKYTVRCDKEKRVPENGEDFRNDVPVSDVWFHTGPLRRDTIQRIHGLKVFAETHDQGFCDNPAGGNWTWLELAILEKEWDTTPKRARGIDLVWFDHAIRHDEERDDEAASFKWRHGDVFRKKHKLLRFLEEGNCIAVRLCARFQGWQITGGSAYLVIDIDEEPIKRKPVYLPNVKEVASRMESIQITMREFNTAMKLNFVPDAPAVENSLHRVDSVLGRDRPLRVLVLDGGGVRGYSSLLILQAVMANIGNPKPCEVFDMIGGTSTGGLIAIMLGRLEMSIDECIEQYLKCMNKVFKDKSKLRVAGQGQWYDEKPLEDAIQQLVQERLPKEGKDALLLDDSKKCKVFVMAFDNTKLGNSGPVYLRSYVKKNNIFPEIKIWQAARATSAAPFYFKPIKVNDKDEKKYELIDGGMGANNPLGWLWNEAVDVFGAVTPTDCFLSIGTGIPTDELLPILKGWNLALPWKWKDYALVLSSIATNTQVTHLMFRSLINSLAPSAGEQKYWRLNVGQEGQGEESPDKDRPQLPDLDDASKREEIMKQADAYIKKWATDIAAAAQALNKKQSADELDHSS</sequence>
<feature type="domain" description="PNPLA" evidence="6">
    <location>
        <begin position="255"/>
        <end position="452"/>
    </location>
</feature>
<protein>
    <submittedName>
        <fullName evidence="7">Patatin-like phospholipase</fullName>
    </submittedName>
</protein>
<feature type="short sequence motif" description="GXSXG" evidence="4">
    <location>
        <begin position="292"/>
        <end position="296"/>
    </location>
</feature>
<dbReference type="GO" id="GO:0016020">
    <property type="term" value="C:membrane"/>
    <property type="evidence" value="ECO:0007669"/>
    <property type="project" value="TreeGrafter"/>
</dbReference>
<feature type="compositionally biased region" description="Basic and acidic residues" evidence="5">
    <location>
        <begin position="546"/>
        <end position="562"/>
    </location>
</feature>
<feature type="active site" description="Nucleophile" evidence="4">
    <location>
        <position position="294"/>
    </location>
</feature>
<dbReference type="PROSITE" id="PS51635">
    <property type="entry name" value="PNPLA"/>
    <property type="match status" value="1"/>
</dbReference>
<dbReference type="InterPro" id="IPR016035">
    <property type="entry name" value="Acyl_Trfase/lysoPLipase"/>
</dbReference>
<dbReference type="SUPFAM" id="SSF52151">
    <property type="entry name" value="FabD/lysophospholipase-like"/>
    <property type="match status" value="1"/>
</dbReference>
<dbReference type="GeneID" id="31016721"/>
<feature type="region of interest" description="Disordered" evidence="5">
    <location>
        <begin position="539"/>
        <end position="562"/>
    </location>
</feature>
<evidence type="ECO:0000256" key="1">
    <source>
        <dbReference type="ARBA" id="ARBA00022801"/>
    </source>
</evidence>
<proteinExistence type="predicted"/>
<dbReference type="EMBL" id="MNUE01000048">
    <property type="protein sequence ID" value="OJD31457.1"/>
    <property type="molecule type" value="Genomic_DNA"/>
</dbReference>
<dbReference type="PANTHER" id="PTHR24185:SF1">
    <property type="entry name" value="CALCIUM-INDEPENDENT PHOSPHOLIPASE A2-GAMMA"/>
    <property type="match status" value="1"/>
</dbReference>
<dbReference type="GO" id="GO:0046486">
    <property type="term" value="P:glycerolipid metabolic process"/>
    <property type="evidence" value="ECO:0007669"/>
    <property type="project" value="UniProtKB-ARBA"/>
</dbReference>
<feature type="active site" description="Proton acceptor" evidence="4">
    <location>
        <position position="439"/>
    </location>
</feature>
<accession>A0A1J9QSS8</accession>
<evidence type="ECO:0000256" key="5">
    <source>
        <dbReference type="SAM" id="MobiDB-lite"/>
    </source>
</evidence>
<evidence type="ECO:0000313" key="7">
    <source>
        <dbReference type="EMBL" id="OJD31457.1"/>
    </source>
</evidence>
<feature type="short sequence motif" description="DGA/G" evidence="4">
    <location>
        <begin position="439"/>
        <end position="441"/>
    </location>
</feature>
<comment type="caution">
    <text evidence="7">The sequence shown here is derived from an EMBL/GenBank/DDBJ whole genome shotgun (WGS) entry which is preliminary data.</text>
</comment>
<evidence type="ECO:0000259" key="6">
    <source>
        <dbReference type="PROSITE" id="PS51635"/>
    </source>
</evidence>
<dbReference type="OrthoDB" id="1658288at2759"/>
<dbReference type="STRING" id="236234.A0A1J9QSS8"/>
<name>A0A1J9QSS8_9PEZI</name>
<dbReference type="GO" id="GO:0016042">
    <property type="term" value="P:lipid catabolic process"/>
    <property type="evidence" value="ECO:0007669"/>
    <property type="project" value="UniProtKB-UniRule"/>
</dbReference>
<keyword evidence="8" id="KW-1185">Reference proteome</keyword>
<dbReference type="Proteomes" id="UP000183809">
    <property type="component" value="Unassembled WGS sequence"/>
</dbReference>
<dbReference type="GO" id="GO:0047499">
    <property type="term" value="F:calcium-independent phospholipase A2 activity"/>
    <property type="evidence" value="ECO:0007669"/>
    <property type="project" value="TreeGrafter"/>
</dbReference>
<dbReference type="InterPro" id="IPR002641">
    <property type="entry name" value="PNPLA_dom"/>
</dbReference>
<keyword evidence="2 4" id="KW-0442">Lipid degradation</keyword>
<evidence type="ECO:0000256" key="4">
    <source>
        <dbReference type="PROSITE-ProRule" id="PRU01161"/>
    </source>
</evidence>
<dbReference type="PANTHER" id="PTHR24185">
    <property type="entry name" value="CALCIUM-INDEPENDENT PHOSPHOLIPASE A2-GAMMA"/>
    <property type="match status" value="1"/>
</dbReference>
<evidence type="ECO:0000256" key="3">
    <source>
        <dbReference type="ARBA" id="ARBA00023098"/>
    </source>
</evidence>
<reference evidence="7 8" key="1">
    <citation type="submission" date="2016-10" db="EMBL/GenBank/DDBJ databases">
        <title>Proteomics and genomics reveal pathogen-plant mechanisms compatible with a hemibiotrophic lifestyle of Diplodia corticola.</title>
        <authorList>
            <person name="Fernandes I."/>
            <person name="De Jonge R."/>
            <person name="Van De Peer Y."/>
            <person name="Devreese B."/>
            <person name="Alves A."/>
            <person name="Esteves A.C."/>
        </authorList>
    </citation>
    <scope>NUCLEOTIDE SEQUENCE [LARGE SCALE GENOMIC DNA]</scope>
    <source>
        <strain evidence="7 8">CBS 112549</strain>
    </source>
</reference>
<keyword evidence="3 4" id="KW-0443">Lipid metabolism</keyword>
<dbReference type="CDD" id="cd07216">
    <property type="entry name" value="Pat17_PNPLA8_PNPLA9_like3"/>
    <property type="match status" value="1"/>
</dbReference>
<feature type="short sequence motif" description="GXGXXG" evidence="4">
    <location>
        <begin position="259"/>
        <end position="264"/>
    </location>
</feature>
<evidence type="ECO:0000256" key="2">
    <source>
        <dbReference type="ARBA" id="ARBA00022963"/>
    </source>
</evidence>
<dbReference type="GO" id="GO:0019369">
    <property type="term" value="P:arachidonate metabolic process"/>
    <property type="evidence" value="ECO:0007669"/>
    <property type="project" value="TreeGrafter"/>
</dbReference>
<dbReference type="Pfam" id="PF01734">
    <property type="entry name" value="Patatin"/>
    <property type="match status" value="1"/>
</dbReference>
<dbReference type="RefSeq" id="XP_020127717.1">
    <property type="nucleotide sequence ID" value="XM_020276460.1"/>
</dbReference>
<keyword evidence="1 4" id="KW-0378">Hydrolase</keyword>
<dbReference type="AlphaFoldDB" id="A0A1J9QSS8"/>
<organism evidence="7 8">
    <name type="scientific">Diplodia corticola</name>
    <dbReference type="NCBI Taxonomy" id="236234"/>
    <lineage>
        <taxon>Eukaryota</taxon>
        <taxon>Fungi</taxon>
        <taxon>Dikarya</taxon>
        <taxon>Ascomycota</taxon>
        <taxon>Pezizomycotina</taxon>
        <taxon>Dothideomycetes</taxon>
        <taxon>Dothideomycetes incertae sedis</taxon>
        <taxon>Botryosphaeriales</taxon>
        <taxon>Botryosphaeriaceae</taxon>
        <taxon>Diplodia</taxon>
    </lineage>
</organism>
<evidence type="ECO:0000313" key="8">
    <source>
        <dbReference type="Proteomes" id="UP000183809"/>
    </source>
</evidence>
<dbReference type="Gene3D" id="3.40.1090.10">
    <property type="entry name" value="Cytosolic phospholipase A2 catalytic domain"/>
    <property type="match status" value="1"/>
</dbReference>